<sequence length="425" mass="47596">MQTAAPAPVPVDLDQWVQPDRVHGAMYKDRALFNVEMQRIFESTWVWVAHASEIPQPGSFKNTHVGLHPVIVVRDRKGEVHVHLNRCRHRASTVCEGRKGKTASFVCPYHGWSYGLDGALRGVPHPEGYAADFDKTRFPLRSLRVAQYAGMIFATFREDIEPLEDFLGPARKWMDLFMKQGAGYPIKVAGEHKFRFPGNWKIQMENTTDAYHFPVVHKSFLQSLDGSTEELFTFVGRKGSVEDLGNGHSVMVMIPELVDLDERLDDQIPERFQALADELAAEGHDDAQVRRIVRAVGGTGFNLNLFPNIACSMAFFRELRPISVEETEINHMVITMDGGPAAANRARLRLHEHFQGPMGFGTPDDAEAWQRVQRGVQAGGDDVWILLNRSLGLETTSDAGKPLGDVSAETGMRASYAQWKRMMAA</sequence>
<comment type="cofactor">
    <cofactor evidence="1">
        <name>Fe cation</name>
        <dbReference type="ChEBI" id="CHEBI:24875"/>
    </cofactor>
</comment>
<accession>A0A4Q8LCD4</accession>
<protein>
    <submittedName>
        <fullName evidence="8">Aromatic ring-hydroxylating dioxygenase subunit alpha</fullName>
    </submittedName>
</protein>
<evidence type="ECO:0000256" key="4">
    <source>
        <dbReference type="ARBA" id="ARBA00023002"/>
    </source>
</evidence>
<dbReference type="Gene3D" id="2.102.10.10">
    <property type="entry name" value="Rieske [2Fe-2S] iron-sulphur domain"/>
    <property type="match status" value="1"/>
</dbReference>
<keyword evidence="3" id="KW-0479">Metal-binding</keyword>
<keyword evidence="4" id="KW-0560">Oxidoreductase</keyword>
<dbReference type="AlphaFoldDB" id="A0A4Q8LCD4"/>
<dbReference type="RefSeq" id="WP_130550404.1">
    <property type="nucleotide sequence ID" value="NZ_SHMC01000002.1"/>
</dbReference>
<dbReference type="PRINTS" id="PR00090">
    <property type="entry name" value="RNGDIOXGNASE"/>
</dbReference>
<dbReference type="OrthoDB" id="9769355at2"/>
<evidence type="ECO:0000256" key="5">
    <source>
        <dbReference type="ARBA" id="ARBA00023004"/>
    </source>
</evidence>
<dbReference type="Gene3D" id="3.90.380.10">
    <property type="entry name" value="Naphthalene 1,2-dioxygenase Alpha Subunit, Chain A, domain 1"/>
    <property type="match status" value="1"/>
</dbReference>
<evidence type="ECO:0000256" key="1">
    <source>
        <dbReference type="ARBA" id="ARBA00001962"/>
    </source>
</evidence>
<keyword evidence="6" id="KW-0411">Iron-sulfur</keyword>
<proteinExistence type="predicted"/>
<keyword evidence="2" id="KW-0001">2Fe-2S</keyword>
<evidence type="ECO:0000259" key="7">
    <source>
        <dbReference type="PROSITE" id="PS51296"/>
    </source>
</evidence>
<dbReference type="GO" id="GO:0051537">
    <property type="term" value="F:2 iron, 2 sulfur cluster binding"/>
    <property type="evidence" value="ECO:0007669"/>
    <property type="project" value="UniProtKB-KW"/>
</dbReference>
<evidence type="ECO:0000256" key="6">
    <source>
        <dbReference type="ARBA" id="ARBA00023014"/>
    </source>
</evidence>
<keyword evidence="5" id="KW-0408">Iron</keyword>
<evidence type="ECO:0000256" key="2">
    <source>
        <dbReference type="ARBA" id="ARBA00022714"/>
    </source>
</evidence>
<dbReference type="PANTHER" id="PTHR43756">
    <property type="entry name" value="CHOLINE MONOOXYGENASE, CHLOROPLASTIC"/>
    <property type="match status" value="1"/>
</dbReference>
<dbReference type="PROSITE" id="PS51296">
    <property type="entry name" value="RIESKE"/>
    <property type="match status" value="1"/>
</dbReference>
<dbReference type="InterPro" id="IPR036922">
    <property type="entry name" value="Rieske_2Fe-2S_sf"/>
</dbReference>
<organism evidence="8 9">
    <name type="scientific">Pseudoxanthomonas winnipegensis</name>
    <dbReference type="NCBI Taxonomy" id="2480810"/>
    <lineage>
        <taxon>Bacteria</taxon>
        <taxon>Pseudomonadati</taxon>
        <taxon>Pseudomonadota</taxon>
        <taxon>Gammaproteobacteria</taxon>
        <taxon>Lysobacterales</taxon>
        <taxon>Lysobacteraceae</taxon>
        <taxon>Pseudoxanthomonas</taxon>
    </lineage>
</organism>
<feature type="domain" description="Rieske" evidence="7">
    <location>
        <begin position="45"/>
        <end position="154"/>
    </location>
</feature>
<gene>
    <name evidence="8" type="ORF">EA660_04655</name>
</gene>
<dbReference type="SUPFAM" id="SSF55961">
    <property type="entry name" value="Bet v1-like"/>
    <property type="match status" value="1"/>
</dbReference>
<dbReference type="Proteomes" id="UP000292627">
    <property type="component" value="Unassembled WGS sequence"/>
</dbReference>
<dbReference type="PANTHER" id="PTHR43756:SF5">
    <property type="entry name" value="CHOLINE MONOOXYGENASE, CHLOROPLASTIC"/>
    <property type="match status" value="1"/>
</dbReference>
<dbReference type="InterPro" id="IPR001663">
    <property type="entry name" value="Rng_hydr_dOase-A"/>
</dbReference>
<evidence type="ECO:0000256" key="3">
    <source>
        <dbReference type="ARBA" id="ARBA00022723"/>
    </source>
</evidence>
<evidence type="ECO:0000313" key="8">
    <source>
        <dbReference type="EMBL" id="TAA26529.1"/>
    </source>
</evidence>
<keyword evidence="8" id="KW-0223">Dioxygenase</keyword>
<dbReference type="SUPFAM" id="SSF50022">
    <property type="entry name" value="ISP domain"/>
    <property type="match status" value="1"/>
</dbReference>
<dbReference type="InterPro" id="IPR015879">
    <property type="entry name" value="Ring_hydroxy_dOase_asu_C_dom"/>
</dbReference>
<dbReference type="CDD" id="cd03469">
    <property type="entry name" value="Rieske_RO_Alpha_N"/>
    <property type="match status" value="1"/>
</dbReference>
<evidence type="ECO:0000313" key="9">
    <source>
        <dbReference type="Proteomes" id="UP000292627"/>
    </source>
</evidence>
<dbReference type="Pfam" id="PF00848">
    <property type="entry name" value="Ring_hydroxyl_A"/>
    <property type="match status" value="1"/>
</dbReference>
<dbReference type="CDD" id="cd08879">
    <property type="entry name" value="RHO_alpha_C_AntDO-like"/>
    <property type="match status" value="1"/>
</dbReference>
<reference evidence="8 9" key="1">
    <citation type="submission" date="2019-02" db="EMBL/GenBank/DDBJ databases">
        <title>WGS of Pseudoxanthomonas species novum from clinical isolates.</title>
        <authorList>
            <person name="Bernier A.-M."/>
            <person name="Bernard K."/>
            <person name="Vachon A."/>
        </authorList>
    </citation>
    <scope>NUCLEOTIDE SEQUENCE [LARGE SCALE GENOMIC DNA]</scope>
    <source>
        <strain evidence="8 9">NML171200</strain>
    </source>
</reference>
<dbReference type="GO" id="GO:0005506">
    <property type="term" value="F:iron ion binding"/>
    <property type="evidence" value="ECO:0007669"/>
    <property type="project" value="InterPro"/>
</dbReference>
<dbReference type="EMBL" id="SHMC01000002">
    <property type="protein sequence ID" value="TAA26529.1"/>
    <property type="molecule type" value="Genomic_DNA"/>
</dbReference>
<dbReference type="InterPro" id="IPR017941">
    <property type="entry name" value="Rieske_2Fe-2S"/>
</dbReference>
<comment type="caution">
    <text evidence="8">The sequence shown here is derived from an EMBL/GenBank/DDBJ whole genome shotgun (WGS) entry which is preliminary data.</text>
</comment>
<dbReference type="Pfam" id="PF00355">
    <property type="entry name" value="Rieske"/>
    <property type="match status" value="1"/>
</dbReference>
<dbReference type="GO" id="GO:0051213">
    <property type="term" value="F:dioxygenase activity"/>
    <property type="evidence" value="ECO:0007669"/>
    <property type="project" value="UniProtKB-KW"/>
</dbReference>
<name>A0A4Q8LCD4_9GAMM</name>